<dbReference type="EMBL" id="CACQ02003501">
    <property type="protein sequence ID" value="CCF39449.1"/>
    <property type="molecule type" value="Genomic_DNA"/>
</dbReference>
<dbReference type="Pfam" id="PF00668">
    <property type="entry name" value="Condensation"/>
    <property type="match status" value="1"/>
</dbReference>
<dbReference type="STRING" id="759273.H1VGU6"/>
<gene>
    <name evidence="3" type="ORF">CH063_02131</name>
</gene>
<dbReference type="AlphaFoldDB" id="H1VGU6"/>
<dbReference type="InterPro" id="IPR001242">
    <property type="entry name" value="Condensation_dom"/>
</dbReference>
<comment type="similarity">
    <text evidence="1">Belongs to the NRP synthetase family.</text>
</comment>
<dbReference type="eggNOG" id="KOG1202">
    <property type="taxonomic scope" value="Eukaryota"/>
</dbReference>
<protein>
    <submittedName>
        <fullName evidence="3">Peptide synthetase</fullName>
    </submittedName>
</protein>
<accession>H1VGU6</accession>
<name>H1VGU6_COLHI</name>
<evidence type="ECO:0000313" key="4">
    <source>
        <dbReference type="Proteomes" id="UP000007174"/>
    </source>
</evidence>
<dbReference type="Proteomes" id="UP000007174">
    <property type="component" value="Unassembled WGS sequence"/>
</dbReference>
<dbReference type="Gene3D" id="3.30.559.30">
    <property type="entry name" value="Nonribosomal peptide synthetase, condensation domain"/>
    <property type="match status" value="1"/>
</dbReference>
<reference evidence="4" key="1">
    <citation type="journal article" date="2012" name="Nat. Genet.">
        <title>Lifestyle transitions in plant pathogenic Colletotrichum fungi deciphered by genome and transcriptome analyses.</title>
        <authorList>
            <person name="O'Connell R.J."/>
            <person name="Thon M.R."/>
            <person name="Hacquard S."/>
            <person name="Amyotte S.G."/>
            <person name="Kleemann J."/>
            <person name="Torres M.F."/>
            <person name="Damm U."/>
            <person name="Buiate E.A."/>
            <person name="Epstein L."/>
            <person name="Alkan N."/>
            <person name="Altmueller J."/>
            <person name="Alvarado-Balderrama L."/>
            <person name="Bauser C.A."/>
            <person name="Becker C."/>
            <person name="Birren B.W."/>
            <person name="Chen Z."/>
            <person name="Choi J."/>
            <person name="Crouch J.A."/>
            <person name="Duvick J.P."/>
            <person name="Farman M.A."/>
            <person name="Gan P."/>
            <person name="Heiman D."/>
            <person name="Henrissat B."/>
            <person name="Howard R.J."/>
            <person name="Kabbage M."/>
            <person name="Koch C."/>
            <person name="Kracher B."/>
            <person name="Kubo Y."/>
            <person name="Law A.D."/>
            <person name="Lebrun M.-H."/>
            <person name="Lee Y.-H."/>
            <person name="Miyara I."/>
            <person name="Moore N."/>
            <person name="Neumann U."/>
            <person name="Nordstroem K."/>
            <person name="Panaccione D.G."/>
            <person name="Panstruga R."/>
            <person name="Place M."/>
            <person name="Proctor R.H."/>
            <person name="Prusky D."/>
            <person name="Rech G."/>
            <person name="Reinhardt R."/>
            <person name="Rollins J.A."/>
            <person name="Rounsley S."/>
            <person name="Schardl C.L."/>
            <person name="Schwartz D.C."/>
            <person name="Shenoy N."/>
            <person name="Shirasu K."/>
            <person name="Sikhakolli U.R."/>
            <person name="Stueber K."/>
            <person name="Sukno S.A."/>
            <person name="Sweigard J.A."/>
            <person name="Takano Y."/>
            <person name="Takahara H."/>
            <person name="Trail F."/>
            <person name="van der Does H.C."/>
            <person name="Voll L.M."/>
            <person name="Will I."/>
            <person name="Young S."/>
            <person name="Zeng Q."/>
            <person name="Zhang J."/>
            <person name="Zhou S."/>
            <person name="Dickman M.B."/>
            <person name="Schulze-Lefert P."/>
            <person name="Ver Loren van Themaat E."/>
            <person name="Ma L.-J."/>
            <person name="Vaillancourt L.J."/>
        </authorList>
    </citation>
    <scope>NUCLEOTIDE SEQUENCE [LARGE SCALE GENOMIC DNA]</scope>
    <source>
        <strain evidence="4">IMI 349063</strain>
    </source>
</reference>
<evidence type="ECO:0000259" key="2">
    <source>
        <dbReference type="Pfam" id="PF00668"/>
    </source>
</evidence>
<dbReference type="HOGENOM" id="CLU_1337426_0_0_1"/>
<feature type="domain" description="Condensation" evidence="2">
    <location>
        <begin position="10"/>
        <end position="204"/>
    </location>
</feature>
<dbReference type="VEuPathDB" id="FungiDB:CH63R_10646"/>
<dbReference type="PANTHER" id="PTHR45398">
    <property type="match status" value="1"/>
</dbReference>
<dbReference type="PANTHER" id="PTHR45398:SF1">
    <property type="entry name" value="ENZYME, PUTATIVE (JCVI)-RELATED"/>
    <property type="match status" value="1"/>
</dbReference>
<proteinExistence type="inferred from homology"/>
<dbReference type="GO" id="GO:0003824">
    <property type="term" value="F:catalytic activity"/>
    <property type="evidence" value="ECO:0007669"/>
    <property type="project" value="InterPro"/>
</dbReference>
<sequence length="205" mass="22515">MVAFRIKDRSRKHKATPMQFYLAAYHVLLSRMTGSDDIAIGIADTNRSTMDELSAMGFFANLLPLRFGEFTSSNTFGEHLVSVKDSVREALKHSRVPYGVIHDRLGSGLPTATTGAPLFQAVFDYKQGQAESGAIGDAVMTEVIAARERTPYDVVLEMSDDPTKDPLITVKLQGSKYSPQGSRAFLNNYISLLSMFSMNPALKLA</sequence>
<dbReference type="SUPFAM" id="SSF52777">
    <property type="entry name" value="CoA-dependent acyltransferases"/>
    <property type="match status" value="1"/>
</dbReference>
<evidence type="ECO:0000313" key="3">
    <source>
        <dbReference type="EMBL" id="CCF39449.1"/>
    </source>
</evidence>
<evidence type="ECO:0000256" key="1">
    <source>
        <dbReference type="ARBA" id="ARBA00029454"/>
    </source>
</evidence>
<organism evidence="3 4">
    <name type="scientific">Colletotrichum higginsianum (strain IMI 349063)</name>
    <name type="common">Crucifer anthracnose fungus</name>
    <dbReference type="NCBI Taxonomy" id="759273"/>
    <lineage>
        <taxon>Eukaryota</taxon>
        <taxon>Fungi</taxon>
        <taxon>Dikarya</taxon>
        <taxon>Ascomycota</taxon>
        <taxon>Pezizomycotina</taxon>
        <taxon>Sordariomycetes</taxon>
        <taxon>Hypocreomycetidae</taxon>
        <taxon>Glomerellales</taxon>
        <taxon>Glomerellaceae</taxon>
        <taxon>Colletotrichum</taxon>
        <taxon>Colletotrichum destructivum species complex</taxon>
    </lineage>
</organism>